<evidence type="ECO:0000256" key="1">
    <source>
        <dbReference type="ARBA" id="ARBA00004651"/>
    </source>
</evidence>
<evidence type="ECO:0000256" key="6">
    <source>
        <dbReference type="SAM" id="Phobius"/>
    </source>
</evidence>
<keyword evidence="4 6" id="KW-1133">Transmembrane helix</keyword>
<feature type="transmembrane region" description="Helical" evidence="6">
    <location>
        <begin position="84"/>
        <end position="110"/>
    </location>
</feature>
<keyword evidence="2" id="KW-1003">Cell membrane</keyword>
<feature type="transmembrane region" description="Helical" evidence="6">
    <location>
        <begin position="12"/>
        <end position="37"/>
    </location>
</feature>
<dbReference type="PANTHER" id="PTHR30250:SF11">
    <property type="entry name" value="O-ANTIGEN TRANSPORTER-RELATED"/>
    <property type="match status" value="1"/>
</dbReference>
<feature type="non-terminal residue" evidence="7">
    <location>
        <position position="1"/>
    </location>
</feature>
<protein>
    <submittedName>
        <fullName evidence="7">Uncharacterized protein</fullName>
    </submittedName>
</protein>
<evidence type="ECO:0000256" key="4">
    <source>
        <dbReference type="ARBA" id="ARBA00022989"/>
    </source>
</evidence>
<dbReference type="InterPro" id="IPR050833">
    <property type="entry name" value="Poly_Biosynth_Transport"/>
</dbReference>
<feature type="transmembrane region" description="Helical" evidence="6">
    <location>
        <begin position="122"/>
        <end position="142"/>
    </location>
</feature>
<reference evidence="7" key="1">
    <citation type="journal article" date="2014" name="Front. Microbiol.">
        <title>High frequency of phylogenetically diverse reductive dehalogenase-homologous genes in deep subseafloor sedimentary metagenomes.</title>
        <authorList>
            <person name="Kawai M."/>
            <person name="Futagami T."/>
            <person name="Toyoda A."/>
            <person name="Takaki Y."/>
            <person name="Nishi S."/>
            <person name="Hori S."/>
            <person name="Arai W."/>
            <person name="Tsubouchi T."/>
            <person name="Morono Y."/>
            <person name="Uchiyama I."/>
            <person name="Ito T."/>
            <person name="Fujiyama A."/>
            <person name="Inagaki F."/>
            <person name="Takami H."/>
        </authorList>
    </citation>
    <scope>NUCLEOTIDE SEQUENCE</scope>
    <source>
        <strain evidence="7">Expedition CK06-06</strain>
    </source>
</reference>
<dbReference type="PANTHER" id="PTHR30250">
    <property type="entry name" value="PST FAMILY PREDICTED COLANIC ACID TRANSPORTER"/>
    <property type="match status" value="1"/>
</dbReference>
<feature type="transmembrane region" description="Helical" evidence="6">
    <location>
        <begin position="154"/>
        <end position="174"/>
    </location>
</feature>
<evidence type="ECO:0000313" key="7">
    <source>
        <dbReference type="EMBL" id="GAF71039.1"/>
    </source>
</evidence>
<dbReference type="AlphaFoldDB" id="X0RQB5"/>
<comment type="subcellular location">
    <subcellularLocation>
        <location evidence="1">Cell membrane</location>
        <topology evidence="1">Multi-pass membrane protein</topology>
    </subcellularLocation>
</comment>
<feature type="transmembrane region" description="Helical" evidence="6">
    <location>
        <begin position="43"/>
        <end position="63"/>
    </location>
</feature>
<sequence length="212" mass="24092">NNTKIQKDWKKHGFSLTVLDISSVIYSSLAPLIIGFLLSIDQVAIYSVAFQIVSVFILLTISISEVFLPRLYRSKNEFIIKEVIIIFIISFSIPIILAFVIEIPILIIFTEKYALAVQYCQLFLFVIPFKILTFFLGSFLIKHNRNKEINVSKLFTIIGTILLQIILIPILGIYGAIIGLFAYHIIQNISMIIIIYSILKGFKVTDSSPLLM</sequence>
<accession>X0RQB5</accession>
<keyword evidence="3 6" id="KW-0812">Transmembrane</keyword>
<name>X0RQB5_9ZZZZ</name>
<gene>
    <name evidence="7" type="ORF">S01H1_17325</name>
</gene>
<dbReference type="EMBL" id="BARS01009183">
    <property type="protein sequence ID" value="GAF71039.1"/>
    <property type="molecule type" value="Genomic_DNA"/>
</dbReference>
<comment type="caution">
    <text evidence="7">The sequence shown here is derived from an EMBL/GenBank/DDBJ whole genome shotgun (WGS) entry which is preliminary data.</text>
</comment>
<evidence type="ECO:0000256" key="3">
    <source>
        <dbReference type="ARBA" id="ARBA00022692"/>
    </source>
</evidence>
<feature type="transmembrane region" description="Helical" evidence="6">
    <location>
        <begin position="180"/>
        <end position="199"/>
    </location>
</feature>
<evidence type="ECO:0000256" key="5">
    <source>
        <dbReference type="ARBA" id="ARBA00023136"/>
    </source>
</evidence>
<evidence type="ECO:0000256" key="2">
    <source>
        <dbReference type="ARBA" id="ARBA00022475"/>
    </source>
</evidence>
<organism evidence="7">
    <name type="scientific">marine sediment metagenome</name>
    <dbReference type="NCBI Taxonomy" id="412755"/>
    <lineage>
        <taxon>unclassified sequences</taxon>
        <taxon>metagenomes</taxon>
        <taxon>ecological metagenomes</taxon>
    </lineage>
</organism>
<keyword evidence="5 6" id="KW-0472">Membrane</keyword>
<dbReference type="GO" id="GO:0005886">
    <property type="term" value="C:plasma membrane"/>
    <property type="evidence" value="ECO:0007669"/>
    <property type="project" value="UniProtKB-SubCell"/>
</dbReference>
<proteinExistence type="predicted"/>